<evidence type="ECO:0000256" key="6">
    <source>
        <dbReference type="PIRSR" id="PIRSR000429-1"/>
    </source>
</evidence>
<dbReference type="PANTHER" id="PTHR43853">
    <property type="entry name" value="3-KETOACYL-COA THIOLASE, PEROXISOMAL"/>
    <property type="match status" value="1"/>
</dbReference>
<dbReference type="GO" id="GO:0010124">
    <property type="term" value="P:phenylacetate catabolic process"/>
    <property type="evidence" value="ECO:0007669"/>
    <property type="project" value="TreeGrafter"/>
</dbReference>
<evidence type="ECO:0000313" key="10">
    <source>
        <dbReference type="EMBL" id="NGZ89684.1"/>
    </source>
</evidence>
<dbReference type="PANTHER" id="PTHR43853:SF21">
    <property type="entry name" value="STEROID 3-KETOACYL-COA THIOLASE"/>
    <property type="match status" value="1"/>
</dbReference>
<keyword evidence="3 7" id="KW-0808">Transferase</keyword>
<feature type="domain" description="Thiolase C-terminal" evidence="9">
    <location>
        <begin position="271"/>
        <end position="392"/>
    </location>
</feature>
<sequence>MKTAYIVKGYRTAVGKANKGVFRFKRPDDLAAETIQYMMKQLPDFDKTKIDDVIVGNAMPEAEQGLNVGRLISLMGLKTEEVPGVTVNRYCASGIETIAMASAKISTGMADCIIAGGAESMSYIPMGGYKPVPNYQIGKEGNESYYWGMGLTAEAVANKYKVNRENQDEFAYNSHKKALKAQEENRFQNQIVPIDVNEVYLDENGKKTDRSYTVTKDEGPRKGTSIEALNKLRPVFAEGGSVTAGNSSQTSDGAAFVMVVSEQFMKDHNLEPIARLVSYATVGVEPKIMGIGPVKAIPKALEQAGLKQKDIELIELNEAFASQSLAVIRELDLNQEIVNVNGGAISLGHPLGCTGGKLTVQLFDEMNQRGLKNKYGMVTMCVGTGQGAAGIYEVF</sequence>
<protein>
    <recommendedName>
        <fullName evidence="5">acetyl-CoA C-acyltransferase</fullName>
        <ecNumber evidence="5">2.3.1.16</ecNumber>
    </recommendedName>
</protein>
<comment type="similarity">
    <text evidence="2 7">Belongs to the thiolase-like superfamily. Thiolase family.</text>
</comment>
<dbReference type="InterPro" id="IPR020615">
    <property type="entry name" value="Thiolase_acyl_enz_int_AS"/>
</dbReference>
<dbReference type="NCBIfam" id="TIGR01930">
    <property type="entry name" value="AcCoA-C-Actrans"/>
    <property type="match status" value="1"/>
</dbReference>
<evidence type="ECO:0000256" key="7">
    <source>
        <dbReference type="RuleBase" id="RU003557"/>
    </source>
</evidence>
<dbReference type="InterPro" id="IPR002155">
    <property type="entry name" value="Thiolase"/>
</dbReference>
<keyword evidence="4 7" id="KW-0012">Acyltransferase</keyword>
<dbReference type="FunFam" id="3.40.47.10:FF:000010">
    <property type="entry name" value="Acetyl-CoA acetyltransferase (Thiolase)"/>
    <property type="match status" value="1"/>
</dbReference>
<dbReference type="PROSITE" id="PS00737">
    <property type="entry name" value="THIOLASE_2"/>
    <property type="match status" value="1"/>
</dbReference>
<dbReference type="GO" id="GO:0006635">
    <property type="term" value="P:fatty acid beta-oxidation"/>
    <property type="evidence" value="ECO:0007669"/>
    <property type="project" value="TreeGrafter"/>
</dbReference>
<dbReference type="CDD" id="cd00751">
    <property type="entry name" value="thiolase"/>
    <property type="match status" value="1"/>
</dbReference>
<keyword evidence="11" id="KW-1185">Reference proteome</keyword>
<accession>A0A967AJT9</accession>
<evidence type="ECO:0000313" key="11">
    <source>
        <dbReference type="Proteomes" id="UP000643701"/>
    </source>
</evidence>
<comment type="pathway">
    <text evidence="1">Lipid metabolism.</text>
</comment>
<evidence type="ECO:0000256" key="5">
    <source>
        <dbReference type="ARBA" id="ARBA00024073"/>
    </source>
</evidence>
<dbReference type="Pfam" id="PF00108">
    <property type="entry name" value="Thiolase_N"/>
    <property type="match status" value="1"/>
</dbReference>
<dbReference type="EC" id="2.3.1.16" evidence="5"/>
<feature type="active site" description="Proton acceptor" evidence="6">
    <location>
        <position position="381"/>
    </location>
</feature>
<feature type="active site" description="Acyl-thioester intermediate" evidence="6">
    <location>
        <position position="91"/>
    </location>
</feature>
<evidence type="ECO:0000256" key="4">
    <source>
        <dbReference type="ARBA" id="ARBA00023315"/>
    </source>
</evidence>
<dbReference type="EMBL" id="JAANAS010000039">
    <property type="protein sequence ID" value="NGZ89684.1"/>
    <property type="molecule type" value="Genomic_DNA"/>
</dbReference>
<organism evidence="10 11">
    <name type="scientific">Psychroflexus maritimus</name>
    <dbReference type="NCBI Taxonomy" id="2714865"/>
    <lineage>
        <taxon>Bacteria</taxon>
        <taxon>Pseudomonadati</taxon>
        <taxon>Bacteroidota</taxon>
        <taxon>Flavobacteriia</taxon>
        <taxon>Flavobacteriales</taxon>
        <taxon>Flavobacteriaceae</taxon>
        <taxon>Psychroflexus</taxon>
    </lineage>
</organism>
<dbReference type="GO" id="GO:0005737">
    <property type="term" value="C:cytoplasm"/>
    <property type="evidence" value="ECO:0007669"/>
    <property type="project" value="UniProtKB-ARBA"/>
</dbReference>
<comment type="caution">
    <text evidence="10">The sequence shown here is derived from an EMBL/GenBank/DDBJ whole genome shotgun (WGS) entry which is preliminary data.</text>
</comment>
<dbReference type="AlphaFoldDB" id="A0A967AJT9"/>
<dbReference type="InterPro" id="IPR020610">
    <property type="entry name" value="Thiolase_AS"/>
</dbReference>
<dbReference type="RefSeq" id="WP_166399942.1">
    <property type="nucleotide sequence ID" value="NZ_JAANAS010000039.1"/>
</dbReference>
<dbReference type="InterPro" id="IPR016039">
    <property type="entry name" value="Thiolase-like"/>
</dbReference>
<name>A0A967AJT9_9FLAO</name>
<dbReference type="Gene3D" id="3.40.47.10">
    <property type="match status" value="1"/>
</dbReference>
<dbReference type="PROSITE" id="PS00098">
    <property type="entry name" value="THIOLASE_1"/>
    <property type="match status" value="1"/>
</dbReference>
<evidence type="ECO:0000259" key="9">
    <source>
        <dbReference type="Pfam" id="PF02803"/>
    </source>
</evidence>
<dbReference type="InterPro" id="IPR050215">
    <property type="entry name" value="Thiolase-like_sf_Thiolase"/>
</dbReference>
<dbReference type="InterPro" id="IPR020617">
    <property type="entry name" value="Thiolase_C"/>
</dbReference>
<feature type="domain" description="Thiolase N-terminal" evidence="8">
    <location>
        <begin position="5"/>
        <end position="263"/>
    </location>
</feature>
<dbReference type="GO" id="GO:0003988">
    <property type="term" value="F:acetyl-CoA C-acyltransferase activity"/>
    <property type="evidence" value="ECO:0007669"/>
    <property type="project" value="UniProtKB-EC"/>
</dbReference>
<dbReference type="InterPro" id="IPR020613">
    <property type="entry name" value="Thiolase_CS"/>
</dbReference>
<evidence type="ECO:0000256" key="2">
    <source>
        <dbReference type="ARBA" id="ARBA00010982"/>
    </source>
</evidence>
<feature type="active site" description="Proton acceptor" evidence="6">
    <location>
        <position position="349"/>
    </location>
</feature>
<dbReference type="SUPFAM" id="SSF53901">
    <property type="entry name" value="Thiolase-like"/>
    <property type="match status" value="2"/>
</dbReference>
<dbReference type="PIRSF" id="PIRSF000429">
    <property type="entry name" value="Ac-CoA_Ac_transf"/>
    <property type="match status" value="1"/>
</dbReference>
<dbReference type="PROSITE" id="PS00099">
    <property type="entry name" value="THIOLASE_3"/>
    <property type="match status" value="1"/>
</dbReference>
<evidence type="ECO:0000256" key="1">
    <source>
        <dbReference type="ARBA" id="ARBA00005189"/>
    </source>
</evidence>
<proteinExistence type="inferred from homology"/>
<evidence type="ECO:0000256" key="3">
    <source>
        <dbReference type="ARBA" id="ARBA00022679"/>
    </source>
</evidence>
<gene>
    <name evidence="10" type="ORF">G7034_05400</name>
</gene>
<dbReference type="Proteomes" id="UP000643701">
    <property type="component" value="Unassembled WGS sequence"/>
</dbReference>
<dbReference type="InterPro" id="IPR020616">
    <property type="entry name" value="Thiolase_N"/>
</dbReference>
<evidence type="ECO:0000259" key="8">
    <source>
        <dbReference type="Pfam" id="PF00108"/>
    </source>
</evidence>
<reference evidence="10" key="1">
    <citation type="submission" date="2020-03" db="EMBL/GenBank/DDBJ databases">
        <title>Psychroflexus Maritimus sp. nov., isolate from marine sediment.</title>
        <authorList>
            <person name="Zhong Y.-L."/>
        </authorList>
    </citation>
    <scope>NUCLEOTIDE SEQUENCE</scope>
    <source>
        <strain evidence="10">C1</strain>
    </source>
</reference>
<dbReference type="Pfam" id="PF02803">
    <property type="entry name" value="Thiolase_C"/>
    <property type="match status" value="1"/>
</dbReference>